<evidence type="ECO:0000259" key="8">
    <source>
        <dbReference type="PROSITE" id="PS50888"/>
    </source>
</evidence>
<protein>
    <recommendedName>
        <fullName evidence="8">BHLH domain-containing protein</fullName>
    </recommendedName>
</protein>
<dbReference type="Proteomes" id="UP001327560">
    <property type="component" value="Chromosome 6"/>
</dbReference>
<dbReference type="Pfam" id="PF14215">
    <property type="entry name" value="bHLH-MYC_N"/>
    <property type="match status" value="1"/>
</dbReference>
<evidence type="ECO:0000256" key="2">
    <source>
        <dbReference type="ARBA" id="ARBA00005510"/>
    </source>
</evidence>
<evidence type="ECO:0000256" key="5">
    <source>
        <dbReference type="ARBA" id="ARBA00023163"/>
    </source>
</evidence>
<comment type="similarity">
    <text evidence="2">Belongs to the bHLH protein family.</text>
</comment>
<dbReference type="Pfam" id="PF00010">
    <property type="entry name" value="HLH"/>
    <property type="match status" value="1"/>
</dbReference>
<keyword evidence="3" id="KW-0805">Transcription regulation</keyword>
<evidence type="ECO:0000256" key="4">
    <source>
        <dbReference type="ARBA" id="ARBA00023159"/>
    </source>
</evidence>
<keyword evidence="6" id="KW-0539">Nucleus</keyword>
<dbReference type="SMART" id="SM00353">
    <property type="entry name" value="HLH"/>
    <property type="match status" value="1"/>
</dbReference>
<name>A0AAQ3KJM5_9LILI</name>
<comment type="subcellular location">
    <subcellularLocation>
        <location evidence="1">Nucleus</location>
    </subcellularLocation>
</comment>
<organism evidence="9 10">
    <name type="scientific">Canna indica</name>
    <name type="common">Indian-shot</name>
    <dbReference type="NCBI Taxonomy" id="4628"/>
    <lineage>
        <taxon>Eukaryota</taxon>
        <taxon>Viridiplantae</taxon>
        <taxon>Streptophyta</taxon>
        <taxon>Embryophyta</taxon>
        <taxon>Tracheophyta</taxon>
        <taxon>Spermatophyta</taxon>
        <taxon>Magnoliopsida</taxon>
        <taxon>Liliopsida</taxon>
        <taxon>Zingiberales</taxon>
        <taxon>Cannaceae</taxon>
        <taxon>Canna</taxon>
    </lineage>
</organism>
<keyword evidence="10" id="KW-1185">Reference proteome</keyword>
<evidence type="ECO:0000256" key="7">
    <source>
        <dbReference type="SAM" id="MobiDB-lite"/>
    </source>
</evidence>
<proteinExistence type="inferred from homology"/>
<dbReference type="InterPro" id="IPR036638">
    <property type="entry name" value="HLH_DNA-bd_sf"/>
</dbReference>
<dbReference type="Gene3D" id="4.10.280.10">
    <property type="entry name" value="Helix-loop-helix DNA-binding domain"/>
    <property type="match status" value="1"/>
</dbReference>
<dbReference type="Pfam" id="PF22754">
    <property type="entry name" value="bHLH-TF_ACT-like_plant"/>
    <property type="match status" value="1"/>
</dbReference>
<sequence length="672" mass="75806">MCRAMDSDPEIHEQLSEKQLRKHLAAAVRNIQWSYAIFWSISPRQPGILVWSDGYYNGDIKTRKIIQPIELKADQMELQRSKQLRELYESLSAGDNNQQTRRASASLSPEDLTDTEWYYLVCMTFTFTPGQRLPGKALANNEHIWLNNAQFADSKIFSRSLLAKSASIQTVVCIPLMGGVLELGTTESIMEDPALINQIRNFFWELPIPVFSEQSLSSSLQIAENDEDILCPNLDDDDMDDSMSSKEHNLLVDHCRTPLGSDPMHSQFNLGSYLPTEQPEIIIQDKVEEQNITTTPDGSSNVCCLTQQLEDLLGTPSQKFTKDEFSNSLHCPLNSNEYLSMSLINAQRAVSSAKRETKRNQVLSSHLDQGNCNELISLDLHCDDSHYAKTVATILQNSKELEPLLFFLKVSPKSSFLIWKKGFNTQKLFTSTPQKLLKKILLDRAWTCGDNSPKRQEENKLQKKVRKSEGDTHVLSNWRSEKLNEKFLLLRSLIPPVCKVDKASILGDTAEYLKHLERRVQELESCLGSAELGTTDHGRKHLDVAERTSDNYVNRERADGKKPSANKRKARDIDDEPAAEHRLLLSKDGPIDVNVAMKEKEVLVEMHCPWREYLLLEIVESISSLHLDPLSVQSSVAGGKLALTIKSKLKSSIVASPGMIKRSLQGVISKCL</sequence>
<evidence type="ECO:0000256" key="1">
    <source>
        <dbReference type="ARBA" id="ARBA00004123"/>
    </source>
</evidence>
<dbReference type="InterPro" id="IPR025610">
    <property type="entry name" value="MYC/MYB_N"/>
</dbReference>
<dbReference type="AlphaFoldDB" id="A0AAQ3KJM5"/>
<evidence type="ECO:0000256" key="6">
    <source>
        <dbReference type="ARBA" id="ARBA00023242"/>
    </source>
</evidence>
<dbReference type="SUPFAM" id="SSF47459">
    <property type="entry name" value="HLH, helix-loop-helix DNA-binding domain"/>
    <property type="match status" value="1"/>
</dbReference>
<reference evidence="9 10" key="1">
    <citation type="submission" date="2023-10" db="EMBL/GenBank/DDBJ databases">
        <title>Chromosome-scale genome assembly provides insights into flower coloration mechanisms of Canna indica.</title>
        <authorList>
            <person name="Li C."/>
        </authorList>
    </citation>
    <scope>NUCLEOTIDE SEQUENCE [LARGE SCALE GENOMIC DNA]</scope>
    <source>
        <tissue evidence="9">Flower</tissue>
    </source>
</reference>
<dbReference type="PROSITE" id="PS50888">
    <property type="entry name" value="BHLH"/>
    <property type="match status" value="1"/>
</dbReference>
<gene>
    <name evidence="9" type="ORF">Cni_G18867</name>
</gene>
<dbReference type="InterPro" id="IPR054502">
    <property type="entry name" value="bHLH-TF_ACT-like_plant"/>
</dbReference>
<dbReference type="PANTHER" id="PTHR46266:SF3">
    <property type="entry name" value="TRANSCRIPTION FACTOR EGL1"/>
    <property type="match status" value="1"/>
</dbReference>
<dbReference type="EMBL" id="CP136895">
    <property type="protein sequence ID" value="WOL10113.1"/>
    <property type="molecule type" value="Genomic_DNA"/>
</dbReference>
<keyword evidence="5" id="KW-0804">Transcription</keyword>
<dbReference type="GO" id="GO:0046983">
    <property type="term" value="F:protein dimerization activity"/>
    <property type="evidence" value="ECO:0007669"/>
    <property type="project" value="InterPro"/>
</dbReference>
<dbReference type="GO" id="GO:0005634">
    <property type="term" value="C:nucleus"/>
    <property type="evidence" value="ECO:0007669"/>
    <property type="project" value="UniProtKB-SubCell"/>
</dbReference>
<accession>A0AAQ3KJM5</accession>
<feature type="domain" description="BHLH" evidence="8">
    <location>
        <begin position="467"/>
        <end position="516"/>
    </location>
</feature>
<keyword evidence="4" id="KW-0010">Activator</keyword>
<feature type="compositionally biased region" description="Basic and acidic residues" evidence="7">
    <location>
        <begin position="547"/>
        <end position="562"/>
    </location>
</feature>
<evidence type="ECO:0000313" key="10">
    <source>
        <dbReference type="Proteomes" id="UP001327560"/>
    </source>
</evidence>
<dbReference type="PANTHER" id="PTHR46266">
    <property type="entry name" value="TRANSCRIPTION FACTOR TT8"/>
    <property type="match status" value="1"/>
</dbReference>
<dbReference type="InterPro" id="IPR011598">
    <property type="entry name" value="bHLH_dom"/>
</dbReference>
<evidence type="ECO:0000256" key="3">
    <source>
        <dbReference type="ARBA" id="ARBA00023015"/>
    </source>
</evidence>
<evidence type="ECO:0000313" key="9">
    <source>
        <dbReference type="EMBL" id="WOL10113.1"/>
    </source>
</evidence>
<feature type="region of interest" description="Disordered" evidence="7">
    <location>
        <begin position="547"/>
        <end position="573"/>
    </location>
</feature>